<dbReference type="EMBL" id="JAUSVL010000001">
    <property type="protein sequence ID" value="MDQ0288569.1"/>
    <property type="molecule type" value="Genomic_DNA"/>
</dbReference>
<evidence type="ECO:0000313" key="2">
    <source>
        <dbReference type="Proteomes" id="UP001238163"/>
    </source>
</evidence>
<gene>
    <name evidence="1" type="ORF">J3R75_000676</name>
</gene>
<accession>A0AAE3VDM5</accession>
<name>A0AAE3VDM5_9BACT</name>
<dbReference type="AlphaFoldDB" id="A0AAE3VDM5"/>
<proteinExistence type="predicted"/>
<reference evidence="1" key="1">
    <citation type="submission" date="2023-07" db="EMBL/GenBank/DDBJ databases">
        <title>Genomic Encyclopedia of Type Strains, Phase IV (KMG-IV): sequencing the most valuable type-strain genomes for metagenomic binning, comparative biology and taxonomic classification.</title>
        <authorList>
            <person name="Goeker M."/>
        </authorList>
    </citation>
    <scope>NUCLEOTIDE SEQUENCE</scope>
    <source>
        <strain evidence="1">DSM 24202</strain>
    </source>
</reference>
<protein>
    <submittedName>
        <fullName evidence="1">Uncharacterized protein</fullName>
    </submittedName>
</protein>
<comment type="caution">
    <text evidence="1">The sequence shown here is derived from an EMBL/GenBank/DDBJ whole genome shotgun (WGS) entry which is preliminary data.</text>
</comment>
<dbReference type="Proteomes" id="UP001238163">
    <property type="component" value="Unassembled WGS sequence"/>
</dbReference>
<organism evidence="1 2">
    <name type="scientific">Oligosphaera ethanolica</name>
    <dbReference type="NCBI Taxonomy" id="760260"/>
    <lineage>
        <taxon>Bacteria</taxon>
        <taxon>Pseudomonadati</taxon>
        <taxon>Lentisphaerota</taxon>
        <taxon>Oligosphaeria</taxon>
        <taxon>Oligosphaerales</taxon>
        <taxon>Oligosphaeraceae</taxon>
        <taxon>Oligosphaera</taxon>
    </lineage>
</organism>
<keyword evidence="2" id="KW-1185">Reference proteome</keyword>
<sequence length="186" mass="20643">MRRRYFFLTRRREGAKKTKARKNGGMSCRCAAIHAAGKKSRRRGGPMCPPVFLFSSREGAKARRRQRQGRMAACLAAGKKALLLSHAKARRREFVGADLCVRPVFIRRFRRLPQILAACLAAARQFTPPFFVFFAALRLRVRKNESGGRPVVPAARAGRTVCGCGGENSYCGLLKLALGCVTMLTK</sequence>
<evidence type="ECO:0000313" key="1">
    <source>
        <dbReference type="EMBL" id="MDQ0288569.1"/>
    </source>
</evidence>